<organism evidence="1 2">
    <name type="scientific">Austropuccinia psidii MF-1</name>
    <dbReference type="NCBI Taxonomy" id="1389203"/>
    <lineage>
        <taxon>Eukaryota</taxon>
        <taxon>Fungi</taxon>
        <taxon>Dikarya</taxon>
        <taxon>Basidiomycota</taxon>
        <taxon>Pucciniomycotina</taxon>
        <taxon>Pucciniomycetes</taxon>
        <taxon>Pucciniales</taxon>
        <taxon>Sphaerophragmiaceae</taxon>
        <taxon>Austropuccinia</taxon>
    </lineage>
</organism>
<keyword evidence="2" id="KW-1185">Reference proteome</keyword>
<reference evidence="1" key="1">
    <citation type="submission" date="2021-03" db="EMBL/GenBank/DDBJ databases">
        <title>Draft genome sequence of rust myrtle Austropuccinia psidii MF-1, a brazilian biotype.</title>
        <authorList>
            <person name="Quecine M.C."/>
            <person name="Pachon D.M.R."/>
            <person name="Bonatelli M.L."/>
            <person name="Correr F.H."/>
            <person name="Franceschini L.M."/>
            <person name="Leite T.F."/>
            <person name="Margarido G.R.A."/>
            <person name="Almeida C.A."/>
            <person name="Ferrarezi J.A."/>
            <person name="Labate C.A."/>
        </authorList>
    </citation>
    <scope>NUCLEOTIDE SEQUENCE</scope>
    <source>
        <strain evidence="1">MF-1</strain>
    </source>
</reference>
<evidence type="ECO:0000313" key="2">
    <source>
        <dbReference type="Proteomes" id="UP000765509"/>
    </source>
</evidence>
<dbReference type="OrthoDB" id="2717295at2759"/>
<protein>
    <submittedName>
        <fullName evidence="1">Uncharacterized protein</fullName>
    </submittedName>
</protein>
<name>A0A9Q3GT29_9BASI</name>
<evidence type="ECO:0000313" key="1">
    <source>
        <dbReference type="EMBL" id="MBW0479153.1"/>
    </source>
</evidence>
<accession>A0A9Q3GT29</accession>
<comment type="caution">
    <text evidence="1">The sequence shown here is derived from an EMBL/GenBank/DDBJ whole genome shotgun (WGS) entry which is preliminary data.</text>
</comment>
<dbReference type="AlphaFoldDB" id="A0A9Q3GT29"/>
<sequence length="97" mass="11437">MLKTQLQESKLRYYHHQEVFRHMVWELNNSQWRRFLADELPDNAFQAYRLTKEISTLKSPNGHLVMEVTEKANMIFEGTSLIPTVADLDDKPPTPLH</sequence>
<proteinExistence type="predicted"/>
<dbReference type="Proteomes" id="UP000765509">
    <property type="component" value="Unassembled WGS sequence"/>
</dbReference>
<gene>
    <name evidence="1" type="ORF">O181_018868</name>
</gene>
<dbReference type="EMBL" id="AVOT02005479">
    <property type="protein sequence ID" value="MBW0479153.1"/>
    <property type="molecule type" value="Genomic_DNA"/>
</dbReference>